<reference evidence="4" key="2">
    <citation type="submission" date="2025-08" db="UniProtKB">
        <authorList>
            <consortium name="RefSeq"/>
        </authorList>
    </citation>
    <scope>IDENTIFICATION</scope>
    <source>
        <tissue evidence="4">Leaves</tissue>
    </source>
</reference>
<reference evidence="3" key="1">
    <citation type="journal article" date="2025" name="Foods">
        <title>Unveiling the Microbial Signatures of Arabica Coffee Cherries: Insights into Ripeness Specific Diversity, Functional Traits, and Implications for Quality and Safety.</title>
        <authorList>
            <consortium name="RefSeq"/>
            <person name="Tenea G.N."/>
            <person name="Cifuentes V."/>
            <person name="Reyes P."/>
            <person name="Cevallos-Vallejos M."/>
        </authorList>
    </citation>
    <scope>NUCLEOTIDE SEQUENCE [LARGE SCALE GENOMIC DNA]</scope>
</reference>
<dbReference type="InterPro" id="IPR045766">
    <property type="entry name" value="MCAfunc"/>
</dbReference>
<name>A0A6P6W847_COFAR</name>
<feature type="coiled-coil region" evidence="1">
    <location>
        <begin position="126"/>
        <end position="153"/>
    </location>
</feature>
<dbReference type="OrthoDB" id="1045822at2759"/>
<dbReference type="NCBIfam" id="TIGR01571">
    <property type="entry name" value="A_thal_Cys_rich"/>
    <property type="match status" value="1"/>
</dbReference>
<gene>
    <name evidence="4" type="primary">LOC113730318</name>
</gene>
<dbReference type="InterPro" id="IPR059179">
    <property type="entry name" value="MLKL-like_MCAfunc"/>
</dbReference>
<dbReference type="GO" id="GO:0007166">
    <property type="term" value="P:cell surface receptor signaling pathway"/>
    <property type="evidence" value="ECO:0007669"/>
    <property type="project" value="InterPro"/>
</dbReference>
<organism evidence="3 4">
    <name type="scientific">Coffea arabica</name>
    <name type="common">Arabian coffee</name>
    <dbReference type="NCBI Taxonomy" id="13443"/>
    <lineage>
        <taxon>Eukaryota</taxon>
        <taxon>Viridiplantae</taxon>
        <taxon>Streptophyta</taxon>
        <taxon>Embryophyta</taxon>
        <taxon>Tracheophyta</taxon>
        <taxon>Spermatophyta</taxon>
        <taxon>Magnoliopsida</taxon>
        <taxon>eudicotyledons</taxon>
        <taxon>Gunneridae</taxon>
        <taxon>Pentapetalae</taxon>
        <taxon>asterids</taxon>
        <taxon>lamiids</taxon>
        <taxon>Gentianales</taxon>
        <taxon>Rubiaceae</taxon>
        <taxon>Ixoroideae</taxon>
        <taxon>Gardenieae complex</taxon>
        <taxon>Bertiereae - Coffeeae clade</taxon>
        <taxon>Coffeeae</taxon>
        <taxon>Coffea</taxon>
    </lineage>
</organism>
<dbReference type="Pfam" id="PF04749">
    <property type="entry name" value="PLAC8"/>
    <property type="match status" value="1"/>
</dbReference>
<sequence length="384" mass="43857">MEGTGRATRADAMGLINLITTAARNAVTHKNNCQQLADHVRMIGNLLEKLKSTDLMKLAATAEPLAQLEEALKKALDLVESCRDKSYLYMISLGWNVVYQFRQVQDEIDRYLKLVPLISLVHEFRLQNVKESLEAIEEDHKEYTLDEEDVEAQNVILKPDRSKKDASVLEKSLSRRYPDLQIHEALQEEKDKLLFELHRLRENNDPKQYRVIEHLIDVTENVVNVPAEKNLALNLQPYIGPGETSDPRWESTKLRTDADGSEWQADLFECCSEPCLSMKACIYPCGTFSRIANVVSCGKITREEALNNLMAYSLFCGCCCYTCCIRGKVRKLFGIEGGSCDDFLTHLMCCCCALVQEWRELELRDFEGCQRRKNIAPPYQCMNP</sequence>
<proteinExistence type="predicted"/>
<dbReference type="PANTHER" id="PTHR46604:SF2">
    <property type="entry name" value="MCAFUNC DOMAIN-CONTAINING PROTEIN"/>
    <property type="match status" value="1"/>
</dbReference>
<protein>
    <submittedName>
        <fullName evidence="4">Protein MID1-COMPLEMENTING ACTIVITY 1-like isoform X1</fullName>
    </submittedName>
</protein>
<dbReference type="GeneID" id="113730318"/>
<evidence type="ECO:0000313" key="3">
    <source>
        <dbReference type="Proteomes" id="UP001652660"/>
    </source>
</evidence>
<dbReference type="RefSeq" id="XP_027110741.1">
    <property type="nucleotide sequence ID" value="XM_027254940.2"/>
</dbReference>
<dbReference type="Proteomes" id="UP001652660">
    <property type="component" value="Chromosome 2c"/>
</dbReference>
<feature type="domain" description="MCAfunc" evidence="2">
    <location>
        <begin position="15"/>
        <end position="159"/>
    </location>
</feature>
<keyword evidence="3" id="KW-1185">Reference proteome</keyword>
<dbReference type="InterPro" id="IPR006461">
    <property type="entry name" value="PLAC_motif_containing"/>
</dbReference>
<dbReference type="Gene3D" id="1.20.930.20">
    <property type="entry name" value="Adaptor protein Cbl, N-terminal domain"/>
    <property type="match status" value="1"/>
</dbReference>
<dbReference type="CDD" id="cd21037">
    <property type="entry name" value="MLKL_NTD"/>
    <property type="match status" value="1"/>
</dbReference>
<dbReference type="Pfam" id="PF19584">
    <property type="entry name" value="MCAfunc"/>
    <property type="match status" value="1"/>
</dbReference>
<keyword evidence="1" id="KW-0175">Coiled coil</keyword>
<dbReference type="AlphaFoldDB" id="A0A6P6W847"/>
<evidence type="ECO:0000313" key="4">
    <source>
        <dbReference type="RefSeq" id="XP_027110741.1"/>
    </source>
</evidence>
<evidence type="ECO:0000259" key="2">
    <source>
        <dbReference type="Pfam" id="PF19584"/>
    </source>
</evidence>
<dbReference type="InterPro" id="IPR036537">
    <property type="entry name" value="Adaptor_Cbl_N_dom_sf"/>
</dbReference>
<dbReference type="PANTHER" id="PTHR46604">
    <property type="entry name" value="PROTEIN MID1-COMPLEMENTING ACTIVITY 1"/>
    <property type="match status" value="1"/>
</dbReference>
<evidence type="ECO:0000256" key="1">
    <source>
        <dbReference type="SAM" id="Coils"/>
    </source>
</evidence>
<accession>A0A6P6W847</accession>